<dbReference type="GO" id="GO:0008270">
    <property type="term" value="F:zinc ion binding"/>
    <property type="evidence" value="ECO:0007669"/>
    <property type="project" value="UniProtKB-KW"/>
</dbReference>
<feature type="domain" description="Replication protein A OB" evidence="7">
    <location>
        <begin position="306"/>
        <end position="390"/>
    </location>
</feature>
<proteinExistence type="inferred from homology"/>
<evidence type="ECO:0000313" key="9">
    <source>
        <dbReference type="WBParaSite" id="SPAL_0001700000.1"/>
    </source>
</evidence>
<keyword evidence="5" id="KW-0238">DNA-binding</keyword>
<sequence>MNSTPTMIKTEYDLTRGFFQELAENRADGLQPILQIQESRPVGDGSNIRLRISDGTYSSGIVLLKDEGAKKYRSYKMENSRSIIKILEFYSNTILKDNIKRIQMTINDFELLAEDYPIIGNPVRHPGIPEKHLTLRNDNVEQRPLKESISQSPPKEVSRIVRNVTNESSENDSSIVPILSISPYLMQWKIQGVVTDRTAPSGINTPRGPCKVFNFYVTDKEGTEIKVSCFGDKVAQLDGLIKVSSSYTIKGNNKAIRASKKLYNNTGHGYEIIIKNDVEVIKCENSAPLPATKINRVKLSEIKTAPEKSVDVVAVVHFIEELADRNTKLGMKKVMNISLIDDSVTVVNLVVWEDRFNEFTRDLLHKPVILKGVQVNERNGVSELVYISGSRIINSGDQGITQDILDWYTRERSNIRISNLPSFTDFDKNVTLHSAIVSTLNDKNCGYFNIVGKITKFKKNLVYEACSREGCMKKVAFQNGQYYCSKCNTISDNFRYILLVALEISDHSGRLWMKMFDEVAEKFLKITASEVGSIVKANGEEKGRNMVVSNFLGTIHNFNVKYKIEPYKEDEVTRWSIAHVKPVNLAKYAEYLREMCDSADEFCFEHDM</sequence>
<organism evidence="8 9">
    <name type="scientific">Strongyloides papillosus</name>
    <name type="common">Intestinal threadworm</name>
    <dbReference type="NCBI Taxonomy" id="174720"/>
    <lineage>
        <taxon>Eukaryota</taxon>
        <taxon>Metazoa</taxon>
        <taxon>Ecdysozoa</taxon>
        <taxon>Nematoda</taxon>
        <taxon>Chromadorea</taxon>
        <taxon>Rhabditida</taxon>
        <taxon>Tylenchina</taxon>
        <taxon>Panagrolaimomorpha</taxon>
        <taxon>Strongyloidoidea</taxon>
        <taxon>Strongyloididae</taxon>
        <taxon>Strongyloides</taxon>
    </lineage>
</organism>
<dbReference type="Proteomes" id="UP000046392">
    <property type="component" value="Unplaced"/>
</dbReference>
<feature type="domain" description="Replication factor A C-terminal" evidence="6">
    <location>
        <begin position="447"/>
        <end position="592"/>
    </location>
</feature>
<dbReference type="CDD" id="cd04476">
    <property type="entry name" value="RPA1_DBD_C"/>
    <property type="match status" value="1"/>
</dbReference>
<name>A0A0N5CGM4_STREA</name>
<keyword evidence="4" id="KW-0862">Zinc</keyword>
<keyword evidence="2" id="KW-0479">Metal-binding</keyword>
<evidence type="ECO:0000259" key="6">
    <source>
        <dbReference type="Pfam" id="PF08646"/>
    </source>
</evidence>
<dbReference type="GO" id="GO:0003677">
    <property type="term" value="F:DNA binding"/>
    <property type="evidence" value="ECO:0007669"/>
    <property type="project" value="UniProtKB-KW"/>
</dbReference>
<dbReference type="InterPro" id="IPR031657">
    <property type="entry name" value="REPA_OB_2"/>
</dbReference>
<protein>
    <submittedName>
        <fullName evidence="9">Replication protein A subunit</fullName>
    </submittedName>
</protein>
<keyword evidence="8" id="KW-1185">Reference proteome</keyword>
<reference evidence="9" key="1">
    <citation type="submission" date="2017-02" db="UniProtKB">
        <authorList>
            <consortium name="WormBaseParasite"/>
        </authorList>
    </citation>
    <scope>IDENTIFICATION</scope>
</reference>
<comment type="similarity">
    <text evidence="1">Belongs to the replication factor A protein 1 family.</text>
</comment>
<evidence type="ECO:0000313" key="8">
    <source>
        <dbReference type="Proteomes" id="UP000046392"/>
    </source>
</evidence>
<dbReference type="Pfam" id="PF08646">
    <property type="entry name" value="Rep_fac-A_C"/>
    <property type="match status" value="1"/>
</dbReference>
<evidence type="ECO:0000256" key="4">
    <source>
        <dbReference type="ARBA" id="ARBA00022833"/>
    </source>
</evidence>
<dbReference type="CDD" id="cd04474">
    <property type="entry name" value="RPA1_DBD_A"/>
    <property type="match status" value="1"/>
</dbReference>
<evidence type="ECO:0000256" key="5">
    <source>
        <dbReference type="ARBA" id="ARBA00023125"/>
    </source>
</evidence>
<dbReference type="PANTHER" id="PTHR47165">
    <property type="entry name" value="OS03G0429900 PROTEIN"/>
    <property type="match status" value="1"/>
</dbReference>
<dbReference type="InterPro" id="IPR012340">
    <property type="entry name" value="NA-bd_OB-fold"/>
</dbReference>
<dbReference type="AlphaFoldDB" id="A0A0N5CGM4"/>
<dbReference type="Gene3D" id="2.40.50.140">
    <property type="entry name" value="Nucleic acid-binding proteins"/>
    <property type="match status" value="4"/>
</dbReference>
<dbReference type="Pfam" id="PF16900">
    <property type="entry name" value="REPA_OB_2"/>
    <property type="match status" value="1"/>
</dbReference>
<evidence type="ECO:0000256" key="1">
    <source>
        <dbReference type="ARBA" id="ARBA00005690"/>
    </source>
</evidence>
<evidence type="ECO:0000256" key="2">
    <source>
        <dbReference type="ARBA" id="ARBA00022723"/>
    </source>
</evidence>
<dbReference type="SUPFAM" id="SSF50249">
    <property type="entry name" value="Nucleic acid-binding proteins"/>
    <property type="match status" value="4"/>
</dbReference>
<dbReference type="STRING" id="174720.A0A0N5CGM4"/>
<evidence type="ECO:0000256" key="3">
    <source>
        <dbReference type="ARBA" id="ARBA00022771"/>
    </source>
</evidence>
<dbReference type="WBParaSite" id="SPAL_0001700000.1">
    <property type="protein sequence ID" value="SPAL_0001700000.1"/>
    <property type="gene ID" value="SPAL_0001700000"/>
</dbReference>
<keyword evidence="3" id="KW-0863">Zinc-finger</keyword>
<dbReference type="InterPro" id="IPR047192">
    <property type="entry name" value="Euk_RPA1_DBD_C"/>
</dbReference>
<evidence type="ECO:0000259" key="7">
    <source>
        <dbReference type="Pfam" id="PF16900"/>
    </source>
</evidence>
<dbReference type="PANTHER" id="PTHR47165:SF4">
    <property type="entry name" value="OS03G0429900 PROTEIN"/>
    <property type="match status" value="1"/>
</dbReference>
<dbReference type="FunFam" id="2.40.50.140:FF:000041">
    <property type="entry name" value="Replication protein A subunit"/>
    <property type="match status" value="1"/>
</dbReference>
<dbReference type="InterPro" id="IPR013955">
    <property type="entry name" value="Rep_factor-A_C"/>
</dbReference>
<accession>A0A0N5CGM4</accession>